<feature type="compositionally biased region" description="Basic residues" evidence="1">
    <location>
        <begin position="16"/>
        <end position="25"/>
    </location>
</feature>
<evidence type="ECO:0000256" key="1">
    <source>
        <dbReference type="SAM" id="MobiDB-lite"/>
    </source>
</evidence>
<evidence type="ECO:0000313" key="2">
    <source>
        <dbReference type="EMBL" id="KAG2224413.1"/>
    </source>
</evidence>
<evidence type="ECO:0000313" key="3">
    <source>
        <dbReference type="Proteomes" id="UP000646827"/>
    </source>
</evidence>
<feature type="region of interest" description="Disordered" evidence="1">
    <location>
        <begin position="1"/>
        <end position="25"/>
    </location>
</feature>
<dbReference type="OrthoDB" id="2283114at2759"/>
<reference evidence="2 3" key="1">
    <citation type="submission" date="2020-12" db="EMBL/GenBank/DDBJ databases">
        <title>Metabolic potential, ecology and presence of endohyphal bacteria is reflected in genomic diversity of Mucoromycotina.</title>
        <authorList>
            <person name="Muszewska A."/>
            <person name="Okrasinska A."/>
            <person name="Steczkiewicz K."/>
            <person name="Drgas O."/>
            <person name="Orlowska M."/>
            <person name="Perlinska-Lenart U."/>
            <person name="Aleksandrzak-Piekarczyk T."/>
            <person name="Szatraj K."/>
            <person name="Zielenkiewicz U."/>
            <person name="Pilsyk S."/>
            <person name="Malc E."/>
            <person name="Mieczkowski P."/>
            <person name="Kruszewska J.S."/>
            <person name="Biernat P."/>
            <person name="Pawlowska J."/>
        </authorList>
    </citation>
    <scope>NUCLEOTIDE SEQUENCE [LARGE SCALE GENOMIC DNA]</scope>
    <source>
        <strain evidence="2 3">CBS 142.35</strain>
    </source>
</reference>
<sequence length="171" mass="20884">MLTDPNEKSIKDQKRMSRRQFRKERKLATRKAFRQYYAQKRDQKKEQTVEEEQEVLKQHSEYLQQKRLWEEREERYELINFVRRKAEEAERQARETARQKWRDALLRMPTMVSPSSDNDFNKNNSNIDSNNKIQPKIRNMPTFVTTEDRKQETSLPTKWSKDIDGDTMNWP</sequence>
<name>A0A8H7SAE9_9FUNG</name>
<gene>
    <name evidence="2" type="ORF">INT45_002952</name>
</gene>
<dbReference type="Proteomes" id="UP000646827">
    <property type="component" value="Unassembled WGS sequence"/>
</dbReference>
<comment type="caution">
    <text evidence="2">The sequence shown here is derived from an EMBL/GenBank/DDBJ whole genome shotgun (WGS) entry which is preliminary data.</text>
</comment>
<organism evidence="2 3">
    <name type="scientific">Circinella minor</name>
    <dbReference type="NCBI Taxonomy" id="1195481"/>
    <lineage>
        <taxon>Eukaryota</taxon>
        <taxon>Fungi</taxon>
        <taxon>Fungi incertae sedis</taxon>
        <taxon>Mucoromycota</taxon>
        <taxon>Mucoromycotina</taxon>
        <taxon>Mucoromycetes</taxon>
        <taxon>Mucorales</taxon>
        <taxon>Lichtheimiaceae</taxon>
        <taxon>Circinella</taxon>
    </lineage>
</organism>
<feature type="compositionally biased region" description="Basic and acidic residues" evidence="1">
    <location>
        <begin position="1"/>
        <end position="15"/>
    </location>
</feature>
<dbReference type="EMBL" id="JAEPRB010000043">
    <property type="protein sequence ID" value="KAG2224413.1"/>
    <property type="molecule type" value="Genomic_DNA"/>
</dbReference>
<feature type="compositionally biased region" description="Low complexity" evidence="1">
    <location>
        <begin position="113"/>
        <end position="131"/>
    </location>
</feature>
<accession>A0A8H7SAE9</accession>
<dbReference type="AlphaFoldDB" id="A0A8H7SAE9"/>
<proteinExistence type="predicted"/>
<keyword evidence="3" id="KW-1185">Reference proteome</keyword>
<feature type="region of interest" description="Disordered" evidence="1">
    <location>
        <begin position="108"/>
        <end position="171"/>
    </location>
</feature>
<protein>
    <submittedName>
        <fullName evidence="2">Uncharacterized protein</fullName>
    </submittedName>
</protein>